<dbReference type="Proteomes" id="UP000762676">
    <property type="component" value="Unassembled WGS sequence"/>
</dbReference>
<organism evidence="4 5">
    <name type="scientific">Elysia marginata</name>
    <dbReference type="NCBI Taxonomy" id="1093978"/>
    <lineage>
        <taxon>Eukaryota</taxon>
        <taxon>Metazoa</taxon>
        <taxon>Spiralia</taxon>
        <taxon>Lophotrochozoa</taxon>
        <taxon>Mollusca</taxon>
        <taxon>Gastropoda</taxon>
        <taxon>Heterobranchia</taxon>
        <taxon>Euthyneura</taxon>
        <taxon>Panpulmonata</taxon>
        <taxon>Sacoglossa</taxon>
        <taxon>Placobranchoidea</taxon>
        <taxon>Plakobranchidae</taxon>
        <taxon>Elysia</taxon>
    </lineage>
</organism>
<comment type="caution">
    <text evidence="4">The sequence shown here is derived from an EMBL/GenBank/DDBJ whole genome shotgun (WGS) entry which is preliminary data.</text>
</comment>
<keyword evidence="1 2" id="KW-0728">SH3 domain</keyword>
<dbReference type="Pfam" id="PF00018">
    <property type="entry name" value="SH3_1"/>
    <property type="match status" value="1"/>
</dbReference>
<evidence type="ECO:0000313" key="5">
    <source>
        <dbReference type="Proteomes" id="UP000762676"/>
    </source>
</evidence>
<dbReference type="PRINTS" id="PR00452">
    <property type="entry name" value="SH3DOMAIN"/>
</dbReference>
<dbReference type="SUPFAM" id="SSF50044">
    <property type="entry name" value="SH3-domain"/>
    <property type="match status" value="1"/>
</dbReference>
<dbReference type="PANTHER" id="PTHR14167">
    <property type="entry name" value="SH3 DOMAIN-CONTAINING"/>
    <property type="match status" value="1"/>
</dbReference>
<evidence type="ECO:0000256" key="1">
    <source>
        <dbReference type="ARBA" id="ARBA00022443"/>
    </source>
</evidence>
<proteinExistence type="predicted"/>
<dbReference type="Gene3D" id="2.30.30.40">
    <property type="entry name" value="SH3 Domains"/>
    <property type="match status" value="1"/>
</dbReference>
<dbReference type="EMBL" id="BMAT01004144">
    <property type="protein sequence ID" value="GFR68909.1"/>
    <property type="molecule type" value="Genomic_DNA"/>
</dbReference>
<name>A0AAV4F6L2_9GAST</name>
<evidence type="ECO:0000259" key="3">
    <source>
        <dbReference type="PROSITE" id="PS50002"/>
    </source>
</evidence>
<dbReference type="AlphaFoldDB" id="A0AAV4F6L2"/>
<dbReference type="FunFam" id="2.30.30.40:FF:000115">
    <property type="entry name" value="Small G protein signaling modulator 3 homolog"/>
    <property type="match status" value="1"/>
</dbReference>
<reference evidence="4 5" key="1">
    <citation type="journal article" date="2021" name="Elife">
        <title>Chloroplast acquisition without the gene transfer in kleptoplastic sea slugs, Plakobranchus ocellatus.</title>
        <authorList>
            <person name="Maeda T."/>
            <person name="Takahashi S."/>
            <person name="Yoshida T."/>
            <person name="Shimamura S."/>
            <person name="Takaki Y."/>
            <person name="Nagai Y."/>
            <person name="Toyoda A."/>
            <person name="Suzuki Y."/>
            <person name="Arimoto A."/>
            <person name="Ishii H."/>
            <person name="Satoh N."/>
            <person name="Nishiyama T."/>
            <person name="Hasebe M."/>
            <person name="Maruyama T."/>
            <person name="Minagawa J."/>
            <person name="Obokata J."/>
            <person name="Shigenobu S."/>
        </authorList>
    </citation>
    <scope>NUCLEOTIDE SEQUENCE [LARGE SCALE GENOMIC DNA]</scope>
</reference>
<dbReference type="SMART" id="SM00326">
    <property type="entry name" value="SH3"/>
    <property type="match status" value="1"/>
</dbReference>
<evidence type="ECO:0000313" key="4">
    <source>
        <dbReference type="EMBL" id="GFR68909.1"/>
    </source>
</evidence>
<dbReference type="InterPro" id="IPR001452">
    <property type="entry name" value="SH3_domain"/>
</dbReference>
<sequence length="158" mass="18183">MSVLWGGTQGEDEDFGKAKNIRQTELLVDLREAILQVARHFQSLDPKNTKVNLTADYSMESHARDLENYVNVARNRHRRAKALLDFERHDDDELGFRKNDIITIISQKDEHCWIGELNGLRGWFPAKFVEVLDERSKHYSQAGDDSITEAITDLVRGT</sequence>
<dbReference type="InterPro" id="IPR036028">
    <property type="entry name" value="SH3-like_dom_sf"/>
</dbReference>
<gene>
    <name evidence="4" type="ORF">ElyMa_002033700</name>
</gene>
<accession>A0AAV4F6L2</accession>
<protein>
    <submittedName>
        <fullName evidence="4">Small G protein signaling modulator 3-like protein</fullName>
    </submittedName>
</protein>
<dbReference type="CDD" id="cd11813">
    <property type="entry name" value="SH3_SGSM3"/>
    <property type="match status" value="1"/>
</dbReference>
<dbReference type="InterPro" id="IPR035833">
    <property type="entry name" value="SGSM3_SH3"/>
</dbReference>
<dbReference type="InterPro" id="IPR050384">
    <property type="entry name" value="Endophilin_SH3RF"/>
</dbReference>
<dbReference type="PROSITE" id="PS50002">
    <property type="entry name" value="SH3"/>
    <property type="match status" value="1"/>
</dbReference>
<feature type="domain" description="SH3" evidence="3">
    <location>
        <begin position="75"/>
        <end position="134"/>
    </location>
</feature>
<keyword evidence="5" id="KW-1185">Reference proteome</keyword>
<evidence type="ECO:0000256" key="2">
    <source>
        <dbReference type="PROSITE-ProRule" id="PRU00192"/>
    </source>
</evidence>
<dbReference type="PANTHER" id="PTHR14167:SF116">
    <property type="entry name" value="CAP, ISOFORM AC"/>
    <property type="match status" value="1"/>
</dbReference>